<dbReference type="PANTHER" id="PTHR33065">
    <property type="entry name" value="OS07G0486400 PROTEIN"/>
    <property type="match status" value="1"/>
</dbReference>
<proteinExistence type="predicted"/>
<keyword evidence="1" id="KW-0175">Coiled coil</keyword>
<dbReference type="Pfam" id="PF20241">
    <property type="entry name" value="DUF6598"/>
    <property type="match status" value="2"/>
</dbReference>
<feature type="coiled-coil region" evidence="1">
    <location>
        <begin position="249"/>
        <end position="290"/>
    </location>
</feature>
<feature type="coiled-coil region" evidence="1">
    <location>
        <begin position="998"/>
        <end position="1046"/>
    </location>
</feature>
<dbReference type="HOGENOM" id="CLU_241880_0_0_1"/>
<sequence>MEAADVRARESLFIPIDLNEKSSHEKQDEEEIHLRQLEQLLAPFNPWEAGDPELEEWQCARPKTRHPTPPPPPPRRCHLLFTMKLSVKRGQAMWSRKETPRFSAERAGGFPLRLARLAADGSPRLELEEDGGRVGALSCFESRPWPWSRREEVVALAAADSAPVRVVAVIRRFPVAGGDRLAIVSNMRMASLVVRLHDKLFVLPPDGSIVTIAFSERWFRVPSSWTEEKLYARVGHDFINITAALEDLARTLYQMYEQEEQEKMILQEKQEQEKRKQEQLNREREELEMMPLACIPLGHGDMQWESPCEAMHRRFKLSMGTDGEVRCNFVEQEGPRVMRRRLACDGRFILPLTTMKLQVVGFVEGYSDPETIGFTEQRSDIDTLRPVAMVSVLPQEHTQVDQILSFKFLVDNVPIRLNDGIILTGWSGITVGIHSGDDGDNCTFLPCTSAESWTHQILEWRVDDNNPISCSSLLVQLNRKLCRLNAAMTEREEHDLGLSAIFALEAEEVQGLLYHQEQLENQDFRLNELSLSGEPSVGGEGEAESKLKPKRKVYPRLVCLEWCTCSPSSMLQVYALEIIVADSLHSCKLDISGFVAIRDLRDGRRNYIFNREMDHPFTVVSQHGVLQLPTLSPRRAIHTNPKILLEFNLKMKRTGNGIHSYHDLIQGVVEHPSIYRRDWSRVNELSIVPCGNNSTPMMRLKLAVISKGVEATVELQPLRLPPGGIDLRCTARSGRIADDIELFDGKYGGDDTSLQFVVATVLHGNMEIHLEAVCNGVSQRWCIGFVPKFHALFSQEVDFQFAQLLLTIAWECAKVLTLQMSQQSYTAHQKEEEEEIHLRLLDQLFAPFDMFEGGDPVLHEWQYARPIYGKERDAAPPRHCHRLFRIKLSAKRGQAFTSQSGLSRKAEMVAAVAAAGSPPVRVVAVIRRLPGAGCDRLALTTNMWIARLAVRLHDKLFVLPPDGSTVTIAFSERWFRIPSKWTEEKLYARVGHEFINITAALEDLARNLYQMHEQEEQEEMILHEKQEQERRMQEELDREREELEMKPLACIPLGHGDMKWESPDEAMHRRFELSVGTNGEVGCSFVEQECPRDMRWRLACYDRFVLPLTTMELQAVGFLEGYLDPKMDGFTEQRGKTVALRPVAMVSMSPQVDQILSLKFLEDNLAMRLNDGIVLTGWSGITVSIHCGDDDNSCAFPSYTSAENWTHQVLEWKVDDNNPISCSCLLLQLNRKLCRLNAARTDWQGHDFGLSAIFALEAEEDQGLLYQQKQQENEELRLTALSLPGTLSGGGGGEGEGEYSLLFESPEESDWVKVSEPYVPKFPTEEEIQKREEWRKEQLKLVMEPIIPVQEPRRGSNYFMCNPGSRSTTKAELPTDEPYAVLLYYWTLSDKSESKLQPKRNLHPRLVCLEWCTCAPSSILQVYTLEIIVADSLHSCKLDISGFVTIRDLRDGRRNYIFNREIGHPFTVVSRHGVLRLPTLSPRRAIHTNPEILLEFNLKMKRTGNGIDSYRELIQGVVEHPSIYRHDWSRVNELSILPCGNRSTPMMRLKLARILKGVEATVELQPLRLPPGGIDLRCTARSGRIADDIELFDGKYGGDDVVCGSNGVAWQHGDPLGRSIEEIVSASPLMDENANRAWAVVLLRACWCYASLLPGKINVRIESRAAAGV</sequence>
<name>A0A0E0A2J5_9ORYZ</name>
<accession>A0A0E0A2J5</accession>
<evidence type="ECO:0000259" key="2">
    <source>
        <dbReference type="Pfam" id="PF20241"/>
    </source>
</evidence>
<evidence type="ECO:0000256" key="1">
    <source>
        <dbReference type="SAM" id="Coils"/>
    </source>
</evidence>
<organism evidence="3">
    <name type="scientific">Oryza glumipatula</name>
    <dbReference type="NCBI Taxonomy" id="40148"/>
    <lineage>
        <taxon>Eukaryota</taxon>
        <taxon>Viridiplantae</taxon>
        <taxon>Streptophyta</taxon>
        <taxon>Embryophyta</taxon>
        <taxon>Tracheophyta</taxon>
        <taxon>Spermatophyta</taxon>
        <taxon>Magnoliopsida</taxon>
        <taxon>Liliopsida</taxon>
        <taxon>Poales</taxon>
        <taxon>Poaceae</taxon>
        <taxon>BOP clade</taxon>
        <taxon>Oryzoideae</taxon>
        <taxon>Oryzeae</taxon>
        <taxon>Oryzinae</taxon>
        <taxon>Oryza</taxon>
    </lineage>
</organism>
<evidence type="ECO:0000313" key="3">
    <source>
        <dbReference type="EnsemblPlants" id="OGLUM05G26760.1"/>
    </source>
</evidence>
<dbReference type="Gramene" id="OGLUM05G26760.1">
    <property type="protein sequence ID" value="OGLUM05G26760.1"/>
    <property type="gene ID" value="OGLUM05G26760"/>
</dbReference>
<dbReference type="Proteomes" id="UP000026961">
    <property type="component" value="Chromosome 5"/>
</dbReference>
<dbReference type="InterPro" id="IPR046533">
    <property type="entry name" value="DUF6598"/>
</dbReference>
<reference evidence="3" key="1">
    <citation type="submission" date="2015-04" db="UniProtKB">
        <authorList>
            <consortium name="EnsemblPlants"/>
        </authorList>
    </citation>
    <scope>IDENTIFICATION</scope>
</reference>
<keyword evidence="4" id="KW-1185">Reference proteome</keyword>
<protein>
    <recommendedName>
        <fullName evidence="2">DUF6598 domain-containing protein</fullName>
    </recommendedName>
</protein>
<feature type="domain" description="DUF6598" evidence="2">
    <location>
        <begin position="570"/>
        <end position="805"/>
    </location>
</feature>
<reference evidence="3" key="2">
    <citation type="submission" date="2018-05" db="EMBL/GenBank/DDBJ databases">
        <title>OgluRS3 (Oryza glumaepatula Reference Sequence Version 3).</title>
        <authorList>
            <person name="Zhang J."/>
            <person name="Kudrna D."/>
            <person name="Lee S."/>
            <person name="Talag J."/>
            <person name="Welchert J."/>
            <person name="Wing R.A."/>
        </authorList>
    </citation>
    <scope>NUCLEOTIDE SEQUENCE [LARGE SCALE GENOMIC DNA]</scope>
</reference>
<dbReference type="EnsemblPlants" id="OGLUM05G26760.1">
    <property type="protein sequence ID" value="OGLUM05G26760.1"/>
    <property type="gene ID" value="OGLUM05G26760"/>
</dbReference>
<evidence type="ECO:0000313" key="4">
    <source>
        <dbReference type="Proteomes" id="UP000026961"/>
    </source>
</evidence>
<dbReference type="PANTHER" id="PTHR33065:SF130">
    <property type="entry name" value="OS05G0554800 PROTEIN"/>
    <property type="match status" value="1"/>
</dbReference>
<feature type="domain" description="DUF6598" evidence="2">
    <location>
        <begin position="1420"/>
        <end position="1604"/>
    </location>
</feature>